<evidence type="ECO:0000256" key="3">
    <source>
        <dbReference type="ARBA" id="ARBA00023163"/>
    </source>
</evidence>
<dbReference type="InterPro" id="IPR009057">
    <property type="entry name" value="Homeodomain-like_sf"/>
</dbReference>
<dbReference type="PANTHER" id="PTHR30055">
    <property type="entry name" value="HTH-TYPE TRANSCRIPTIONAL REGULATOR RUTR"/>
    <property type="match status" value="1"/>
</dbReference>
<dbReference type="PROSITE" id="PS50977">
    <property type="entry name" value="HTH_TETR_2"/>
    <property type="match status" value="1"/>
</dbReference>
<name>A0A2P8E906_9ACTN</name>
<keyword evidence="1" id="KW-0805">Transcription regulation</keyword>
<dbReference type="InterPro" id="IPR050109">
    <property type="entry name" value="HTH-type_TetR-like_transc_reg"/>
</dbReference>
<dbReference type="Gene3D" id="1.10.357.10">
    <property type="entry name" value="Tetracycline Repressor, domain 2"/>
    <property type="match status" value="1"/>
</dbReference>
<gene>
    <name evidence="6" type="ORF">CLV30_10386</name>
</gene>
<comment type="caution">
    <text evidence="6">The sequence shown here is derived from an EMBL/GenBank/DDBJ whole genome shotgun (WGS) entry which is preliminary data.</text>
</comment>
<dbReference type="EMBL" id="PYGE01000003">
    <property type="protein sequence ID" value="PSL05934.1"/>
    <property type="molecule type" value="Genomic_DNA"/>
</dbReference>
<evidence type="ECO:0000256" key="2">
    <source>
        <dbReference type="ARBA" id="ARBA00023125"/>
    </source>
</evidence>
<accession>A0A2P8E906</accession>
<evidence type="ECO:0000313" key="7">
    <source>
        <dbReference type="Proteomes" id="UP000243528"/>
    </source>
</evidence>
<dbReference type="GO" id="GO:0000976">
    <property type="term" value="F:transcription cis-regulatory region binding"/>
    <property type="evidence" value="ECO:0007669"/>
    <property type="project" value="TreeGrafter"/>
</dbReference>
<dbReference type="SUPFAM" id="SSF46689">
    <property type="entry name" value="Homeodomain-like"/>
    <property type="match status" value="1"/>
</dbReference>
<organism evidence="6 7">
    <name type="scientific">Haloactinopolyspora alba</name>
    <dbReference type="NCBI Taxonomy" id="648780"/>
    <lineage>
        <taxon>Bacteria</taxon>
        <taxon>Bacillati</taxon>
        <taxon>Actinomycetota</taxon>
        <taxon>Actinomycetes</taxon>
        <taxon>Jiangellales</taxon>
        <taxon>Jiangellaceae</taxon>
        <taxon>Haloactinopolyspora</taxon>
    </lineage>
</organism>
<sequence>MTTADAPRRGRPPSGGRERIRAATFDLLREKGIARLATKEIAARAGVSEGSIFYHYKNREGLLSAIFENALAPLIEIREEGIGAQSLRETLDHFTTAVEHFLEHAIVVMFAAQADVDLRSSVTEYLSENPDRNPQTGVRLIGEYLDELQRSGIIRAGIDTHTAAFMLVSSCTWRAGQPWLVGTTDGVPERADVVDTLIAMLT</sequence>
<keyword evidence="3" id="KW-0804">Transcription</keyword>
<keyword evidence="7" id="KW-1185">Reference proteome</keyword>
<dbReference type="RefSeq" id="WP_165358528.1">
    <property type="nucleotide sequence ID" value="NZ_ML142901.1"/>
</dbReference>
<feature type="DNA-binding region" description="H-T-H motif" evidence="4">
    <location>
        <begin position="37"/>
        <end position="56"/>
    </location>
</feature>
<evidence type="ECO:0000256" key="1">
    <source>
        <dbReference type="ARBA" id="ARBA00023015"/>
    </source>
</evidence>
<evidence type="ECO:0000313" key="6">
    <source>
        <dbReference type="EMBL" id="PSL05934.1"/>
    </source>
</evidence>
<protein>
    <submittedName>
        <fullName evidence="6">TetR family transcriptional regulator</fullName>
    </submittedName>
</protein>
<dbReference type="PRINTS" id="PR00455">
    <property type="entry name" value="HTHTETR"/>
</dbReference>
<evidence type="ECO:0000259" key="5">
    <source>
        <dbReference type="PROSITE" id="PS50977"/>
    </source>
</evidence>
<dbReference type="Proteomes" id="UP000243528">
    <property type="component" value="Unassembled WGS sequence"/>
</dbReference>
<dbReference type="AlphaFoldDB" id="A0A2P8E906"/>
<dbReference type="InterPro" id="IPR036271">
    <property type="entry name" value="Tet_transcr_reg_TetR-rel_C_sf"/>
</dbReference>
<evidence type="ECO:0000256" key="4">
    <source>
        <dbReference type="PROSITE-ProRule" id="PRU00335"/>
    </source>
</evidence>
<dbReference type="GO" id="GO:0003700">
    <property type="term" value="F:DNA-binding transcription factor activity"/>
    <property type="evidence" value="ECO:0007669"/>
    <property type="project" value="TreeGrafter"/>
</dbReference>
<dbReference type="Pfam" id="PF00440">
    <property type="entry name" value="TetR_N"/>
    <property type="match status" value="1"/>
</dbReference>
<dbReference type="SUPFAM" id="SSF48498">
    <property type="entry name" value="Tetracyclin repressor-like, C-terminal domain"/>
    <property type="match status" value="1"/>
</dbReference>
<reference evidence="6 7" key="1">
    <citation type="submission" date="2018-03" db="EMBL/GenBank/DDBJ databases">
        <title>Genomic Encyclopedia of Archaeal and Bacterial Type Strains, Phase II (KMG-II): from individual species to whole genera.</title>
        <authorList>
            <person name="Goeker M."/>
        </authorList>
    </citation>
    <scope>NUCLEOTIDE SEQUENCE [LARGE SCALE GENOMIC DNA]</scope>
    <source>
        <strain evidence="6 7">DSM 45211</strain>
    </source>
</reference>
<keyword evidence="2 4" id="KW-0238">DNA-binding</keyword>
<dbReference type="InterPro" id="IPR001647">
    <property type="entry name" value="HTH_TetR"/>
</dbReference>
<proteinExistence type="predicted"/>
<dbReference type="PANTHER" id="PTHR30055:SF234">
    <property type="entry name" value="HTH-TYPE TRANSCRIPTIONAL REGULATOR BETI"/>
    <property type="match status" value="1"/>
</dbReference>
<feature type="domain" description="HTH tetR-type" evidence="5">
    <location>
        <begin position="14"/>
        <end position="74"/>
    </location>
</feature>